<reference evidence="3" key="2">
    <citation type="submission" date="2015-01" db="EMBL/GenBank/DDBJ databases">
        <title>Evolutionary Origins and Diversification of the Mycorrhizal Mutualists.</title>
        <authorList>
            <consortium name="DOE Joint Genome Institute"/>
            <consortium name="Mycorrhizal Genomics Consortium"/>
            <person name="Kohler A."/>
            <person name="Kuo A."/>
            <person name="Nagy L.G."/>
            <person name="Floudas D."/>
            <person name="Copeland A."/>
            <person name="Barry K.W."/>
            <person name="Cichocki N."/>
            <person name="Veneault-Fourrey C."/>
            <person name="LaButti K."/>
            <person name="Lindquist E.A."/>
            <person name="Lipzen A."/>
            <person name="Lundell T."/>
            <person name="Morin E."/>
            <person name="Murat C."/>
            <person name="Riley R."/>
            <person name="Ohm R."/>
            <person name="Sun H."/>
            <person name="Tunlid A."/>
            <person name="Henrissat B."/>
            <person name="Grigoriev I.V."/>
            <person name="Hibbett D.S."/>
            <person name="Martin F."/>
        </authorList>
    </citation>
    <scope>NUCLEOTIDE SEQUENCE [LARGE SCALE GENOMIC DNA]</scope>
    <source>
        <strain evidence="3">F 1598</strain>
    </source>
</reference>
<proteinExistence type="predicted"/>
<evidence type="ECO:0000313" key="2">
    <source>
        <dbReference type="EMBL" id="KIM86108.1"/>
    </source>
</evidence>
<keyword evidence="3" id="KW-1185">Reference proteome</keyword>
<keyword evidence="1" id="KW-0472">Membrane</keyword>
<dbReference type="InParanoid" id="A0A0C3BII5"/>
<evidence type="ECO:0008006" key="4">
    <source>
        <dbReference type="Google" id="ProtNLM"/>
    </source>
</evidence>
<protein>
    <recommendedName>
        <fullName evidence="4">Fungal-type protein kinase domain-containing protein</fullName>
    </recommendedName>
</protein>
<accession>A0A0C3BII5</accession>
<evidence type="ECO:0000313" key="3">
    <source>
        <dbReference type="Proteomes" id="UP000054166"/>
    </source>
</evidence>
<gene>
    <name evidence="2" type="ORF">PILCRDRAFT_5177</name>
</gene>
<feature type="transmembrane region" description="Helical" evidence="1">
    <location>
        <begin position="21"/>
        <end position="47"/>
    </location>
</feature>
<name>A0A0C3BII5_PILCF</name>
<dbReference type="OrthoDB" id="2747778at2759"/>
<reference evidence="2 3" key="1">
    <citation type="submission" date="2014-04" db="EMBL/GenBank/DDBJ databases">
        <authorList>
            <consortium name="DOE Joint Genome Institute"/>
            <person name="Kuo A."/>
            <person name="Tarkka M."/>
            <person name="Buscot F."/>
            <person name="Kohler A."/>
            <person name="Nagy L.G."/>
            <person name="Floudas D."/>
            <person name="Copeland A."/>
            <person name="Barry K.W."/>
            <person name="Cichocki N."/>
            <person name="Veneault-Fourrey C."/>
            <person name="LaButti K."/>
            <person name="Lindquist E.A."/>
            <person name="Lipzen A."/>
            <person name="Lundell T."/>
            <person name="Morin E."/>
            <person name="Murat C."/>
            <person name="Sun H."/>
            <person name="Tunlid A."/>
            <person name="Henrissat B."/>
            <person name="Grigoriev I.V."/>
            <person name="Hibbett D.S."/>
            <person name="Martin F."/>
            <person name="Nordberg H.P."/>
            <person name="Cantor M.N."/>
            <person name="Hua S.X."/>
        </authorList>
    </citation>
    <scope>NUCLEOTIDE SEQUENCE [LARGE SCALE GENOMIC DNA]</scope>
    <source>
        <strain evidence="2 3">F 1598</strain>
    </source>
</reference>
<sequence>MSAALVKTREAPHTFVDDLELILYVILWLSLMYLISSMDALTFTAFIQSVIDTKQYGGTGGTAKADFLKGHSMMNDVTFKDQPQLKKLLEDLAILFTVHYEKKPTDEDFKLLQIADV</sequence>
<organism evidence="2 3">
    <name type="scientific">Piloderma croceum (strain F 1598)</name>
    <dbReference type="NCBI Taxonomy" id="765440"/>
    <lineage>
        <taxon>Eukaryota</taxon>
        <taxon>Fungi</taxon>
        <taxon>Dikarya</taxon>
        <taxon>Basidiomycota</taxon>
        <taxon>Agaricomycotina</taxon>
        <taxon>Agaricomycetes</taxon>
        <taxon>Agaricomycetidae</taxon>
        <taxon>Atheliales</taxon>
        <taxon>Atheliaceae</taxon>
        <taxon>Piloderma</taxon>
    </lineage>
</organism>
<dbReference type="HOGENOM" id="CLU_2085663_0_0_1"/>
<dbReference type="Proteomes" id="UP000054166">
    <property type="component" value="Unassembled WGS sequence"/>
</dbReference>
<dbReference type="AlphaFoldDB" id="A0A0C3BII5"/>
<dbReference type="EMBL" id="KN832983">
    <property type="protein sequence ID" value="KIM86108.1"/>
    <property type="molecule type" value="Genomic_DNA"/>
</dbReference>
<keyword evidence="1" id="KW-1133">Transmembrane helix</keyword>
<evidence type="ECO:0000256" key="1">
    <source>
        <dbReference type="SAM" id="Phobius"/>
    </source>
</evidence>
<keyword evidence="1" id="KW-0812">Transmembrane</keyword>